<evidence type="ECO:0000313" key="2">
    <source>
        <dbReference type="Proteomes" id="UP000294513"/>
    </source>
</evidence>
<dbReference type="OrthoDB" id="3987726at2"/>
<comment type="caution">
    <text evidence="1">The sequence shown here is derived from an EMBL/GenBank/DDBJ whole genome shotgun (WGS) entry which is preliminary data.</text>
</comment>
<reference evidence="1 2" key="1">
    <citation type="submission" date="2019-03" db="EMBL/GenBank/DDBJ databases">
        <title>Draft genome sequences of novel Actinobacteria.</title>
        <authorList>
            <person name="Sahin N."/>
            <person name="Ay H."/>
            <person name="Saygin H."/>
        </authorList>
    </citation>
    <scope>NUCLEOTIDE SEQUENCE [LARGE SCALE GENOMIC DNA]</scope>
    <source>
        <strain evidence="1 2">H3C3</strain>
    </source>
</reference>
<proteinExistence type="predicted"/>
<organism evidence="1 2">
    <name type="scientific">Actinomadura rubrisoli</name>
    <dbReference type="NCBI Taxonomy" id="2530368"/>
    <lineage>
        <taxon>Bacteria</taxon>
        <taxon>Bacillati</taxon>
        <taxon>Actinomycetota</taxon>
        <taxon>Actinomycetes</taxon>
        <taxon>Streptosporangiales</taxon>
        <taxon>Thermomonosporaceae</taxon>
        <taxon>Actinomadura</taxon>
    </lineage>
</organism>
<sequence>MAISNFPNSPLGPTTNIKTGQAKWVTNGALGLLMQDLVLANMVWKDASFNFDGSIGEVVNIKRPTRSMGSFDLTPFQHNDYLRTGANISDPNRISRPDAVDRSAWVPDHIEETYIQVRLDEHRASAHYISDEQMTFDVDSFAAEVLNPQTRGLAEYFEWRLAKAIMTFYGPNATPANERVLSVKAEIDLTATTEAGMRTNAFNLRTAIIDARKAAKAVGMPQSGQFLLCTPEVEAIILKDPDFQRVDYTGTSQALREAVIGKLYGLWIVTSNELAAQTATGLAMFLWHPTALAMVTKAPNIPKGVSFGAGASSNGVALRWLIDYDYTKMQDRSILDVYAGFNAIPEDPRYIADMKLRLPKLALGVTVPAGFDVMRCVRIDLVDSTP</sequence>
<accession>A0A4V2YZL6</accession>
<keyword evidence="2" id="KW-1185">Reference proteome</keyword>
<evidence type="ECO:0000313" key="1">
    <source>
        <dbReference type="EMBL" id="TDD97167.1"/>
    </source>
</evidence>
<gene>
    <name evidence="1" type="ORF">E1298_01660</name>
</gene>
<name>A0A4V2YZL6_9ACTN</name>
<dbReference type="EMBL" id="SMKU01000003">
    <property type="protein sequence ID" value="TDD97167.1"/>
    <property type="molecule type" value="Genomic_DNA"/>
</dbReference>
<dbReference type="Proteomes" id="UP000294513">
    <property type="component" value="Unassembled WGS sequence"/>
</dbReference>
<protein>
    <recommendedName>
        <fullName evidence="3">Major capsid protein</fullName>
    </recommendedName>
</protein>
<dbReference type="AlphaFoldDB" id="A0A4V2YZL6"/>
<dbReference type="RefSeq" id="WP_131888927.1">
    <property type="nucleotide sequence ID" value="NZ_SMKU01000003.1"/>
</dbReference>
<evidence type="ECO:0008006" key="3">
    <source>
        <dbReference type="Google" id="ProtNLM"/>
    </source>
</evidence>